<keyword evidence="3" id="KW-1185">Reference proteome</keyword>
<keyword evidence="1" id="KW-0732">Signal</keyword>
<dbReference type="AlphaFoldDB" id="Q0F1J0"/>
<evidence type="ECO:0008006" key="4">
    <source>
        <dbReference type="Google" id="ProtNLM"/>
    </source>
</evidence>
<dbReference type="InParanoid" id="Q0F1J0"/>
<feature type="signal peptide" evidence="1">
    <location>
        <begin position="1"/>
        <end position="23"/>
    </location>
</feature>
<dbReference type="Proteomes" id="UP000005297">
    <property type="component" value="Unassembled WGS sequence"/>
</dbReference>
<sequence length="124" mass="13262">MAGLFALQIVVTGFCMLTPEAHAMTMLGVHSVHTAAHVDGHCAKAENGHHASNHSGSCYHCDQPDELSNLSSSFAHIALVLPALLIEPAAPTWNDFSGLFTVRTPTGPPRSSTLLYTTSQRIRI</sequence>
<dbReference type="HOGENOM" id="CLU_2001132_0_0_0"/>
<evidence type="ECO:0000256" key="1">
    <source>
        <dbReference type="SAM" id="SignalP"/>
    </source>
</evidence>
<proteinExistence type="predicted"/>
<evidence type="ECO:0000313" key="2">
    <source>
        <dbReference type="EMBL" id="EAU55201.1"/>
    </source>
</evidence>
<comment type="caution">
    <text evidence="2">The sequence shown here is derived from an EMBL/GenBank/DDBJ whole genome shotgun (WGS) entry which is preliminary data.</text>
</comment>
<evidence type="ECO:0000313" key="3">
    <source>
        <dbReference type="Proteomes" id="UP000005297"/>
    </source>
</evidence>
<reference evidence="2 3" key="1">
    <citation type="submission" date="2006-09" db="EMBL/GenBank/DDBJ databases">
        <authorList>
            <person name="Emerson D."/>
            <person name="Ferriera S."/>
            <person name="Johnson J."/>
            <person name="Kravitz S."/>
            <person name="Halpern A."/>
            <person name="Remington K."/>
            <person name="Beeson K."/>
            <person name="Tran B."/>
            <person name="Rogers Y.-H."/>
            <person name="Friedman R."/>
            <person name="Venter J.C."/>
        </authorList>
    </citation>
    <scope>NUCLEOTIDE SEQUENCE [LARGE SCALE GENOMIC DNA]</scope>
    <source>
        <strain evidence="2 3">PV-1</strain>
    </source>
</reference>
<gene>
    <name evidence="2" type="ORF">SPV1_10731</name>
</gene>
<name>Q0F1J0_9PROT</name>
<dbReference type="EMBL" id="AATS01000003">
    <property type="protein sequence ID" value="EAU55201.1"/>
    <property type="molecule type" value="Genomic_DNA"/>
</dbReference>
<organism evidence="2 3">
    <name type="scientific">Mariprofundus ferrooxydans PV-1</name>
    <dbReference type="NCBI Taxonomy" id="314345"/>
    <lineage>
        <taxon>Bacteria</taxon>
        <taxon>Pseudomonadati</taxon>
        <taxon>Pseudomonadota</taxon>
        <taxon>Candidatius Mariprofundia</taxon>
        <taxon>Mariprofundales</taxon>
        <taxon>Mariprofundaceae</taxon>
        <taxon>Mariprofundus</taxon>
    </lineage>
</organism>
<protein>
    <recommendedName>
        <fullName evidence="4">DUF2946 domain-containing protein</fullName>
    </recommendedName>
</protein>
<feature type="chain" id="PRO_5004171502" description="DUF2946 domain-containing protein" evidence="1">
    <location>
        <begin position="24"/>
        <end position="124"/>
    </location>
</feature>
<dbReference type="RefSeq" id="WP_009849664.1">
    <property type="nucleotide sequence ID" value="NZ_DS022294.1"/>
</dbReference>
<accession>Q0F1J0</accession>
<dbReference type="OrthoDB" id="5296339at2"/>